<gene>
    <name evidence="2" type="ORF">FCC1311_104592</name>
</gene>
<evidence type="ECO:0000313" key="2">
    <source>
        <dbReference type="EMBL" id="GBG34235.1"/>
    </source>
</evidence>
<dbReference type="AlphaFoldDB" id="A0A2R5GUJ3"/>
<dbReference type="OrthoDB" id="73523at2759"/>
<dbReference type="Proteomes" id="UP000241890">
    <property type="component" value="Unassembled WGS sequence"/>
</dbReference>
<reference evidence="2 3" key="1">
    <citation type="submission" date="2017-12" db="EMBL/GenBank/DDBJ databases">
        <title>Sequencing, de novo assembly and annotation of complete genome of a new Thraustochytrid species, strain FCC1311.</title>
        <authorList>
            <person name="Sedici K."/>
            <person name="Godart F."/>
            <person name="Aiese Cigliano R."/>
            <person name="Sanseverino W."/>
            <person name="Barakat M."/>
            <person name="Ortet P."/>
            <person name="Marechal E."/>
            <person name="Cagnac O."/>
            <person name="Amato A."/>
        </authorList>
    </citation>
    <scope>NUCLEOTIDE SEQUENCE [LARGE SCALE GENOMIC DNA]</scope>
</reference>
<feature type="transmembrane region" description="Helical" evidence="1">
    <location>
        <begin position="7"/>
        <end position="27"/>
    </location>
</feature>
<dbReference type="EMBL" id="BEYU01000185">
    <property type="protein sequence ID" value="GBG34235.1"/>
    <property type="molecule type" value="Genomic_DNA"/>
</dbReference>
<evidence type="ECO:0000256" key="1">
    <source>
        <dbReference type="SAM" id="Phobius"/>
    </source>
</evidence>
<accession>A0A2R5GUJ3</accession>
<protein>
    <submittedName>
        <fullName evidence="2">Uncharacterized protein</fullName>
    </submittedName>
</protein>
<name>A0A2R5GUJ3_9STRA</name>
<comment type="caution">
    <text evidence="2">The sequence shown here is derived from an EMBL/GenBank/DDBJ whole genome shotgun (WGS) entry which is preliminary data.</text>
</comment>
<keyword evidence="1" id="KW-0812">Transmembrane</keyword>
<evidence type="ECO:0000313" key="3">
    <source>
        <dbReference type="Proteomes" id="UP000241890"/>
    </source>
</evidence>
<keyword evidence="1" id="KW-0472">Membrane</keyword>
<keyword evidence="3" id="KW-1185">Reference proteome</keyword>
<keyword evidence="1" id="KW-1133">Transmembrane helix</keyword>
<sequence>MSSSSKAVAVGMAAGVAVLTAGLLYLLTRPVGSKKSAASEGAAGAEGEVAGNKPKLGKEAMIRIFERITGMMQMVVMNLAEHEQKVRMSVESRGKQISHEEMEQYLMTQFRQAMAEVEQTVYKENNTTEEEVRQATKYYEDDEDFNKTLLKLKRLFKAVTGQQQTQLPEVPKEVTMEKVLQIMSETMDGVNIVLESIHKELADSGLSPESTEFKAELQQRYLDRVGRVRAEVHSKHNISELLHAAVIKYQQVPSFQQELMKISNTHRARLEKLGFQDS</sequence>
<dbReference type="InParanoid" id="A0A2R5GUJ3"/>
<proteinExistence type="predicted"/>
<organism evidence="2 3">
    <name type="scientific">Hondaea fermentalgiana</name>
    <dbReference type="NCBI Taxonomy" id="2315210"/>
    <lineage>
        <taxon>Eukaryota</taxon>
        <taxon>Sar</taxon>
        <taxon>Stramenopiles</taxon>
        <taxon>Bigyra</taxon>
        <taxon>Labyrinthulomycetes</taxon>
        <taxon>Thraustochytrida</taxon>
        <taxon>Thraustochytriidae</taxon>
        <taxon>Hondaea</taxon>
    </lineage>
</organism>